<dbReference type="SUPFAM" id="SSF50978">
    <property type="entry name" value="WD40 repeat-like"/>
    <property type="match status" value="1"/>
</dbReference>
<evidence type="ECO:0000313" key="1">
    <source>
        <dbReference type="EMBL" id="KAG5188469.1"/>
    </source>
</evidence>
<comment type="caution">
    <text evidence="1">The sequence shown here is derived from an EMBL/GenBank/DDBJ whole genome shotgun (WGS) entry which is preliminary data.</text>
</comment>
<evidence type="ECO:0000313" key="2">
    <source>
        <dbReference type="Proteomes" id="UP000664859"/>
    </source>
</evidence>
<dbReference type="InterPro" id="IPR036322">
    <property type="entry name" value="WD40_repeat_dom_sf"/>
</dbReference>
<reference evidence="1" key="1">
    <citation type="submission" date="2021-02" db="EMBL/GenBank/DDBJ databases">
        <title>First Annotated Genome of the Yellow-green Alga Tribonema minus.</title>
        <authorList>
            <person name="Mahan K.M."/>
        </authorList>
    </citation>
    <scope>NUCLEOTIDE SEQUENCE</scope>
    <source>
        <strain evidence="1">UTEX B ZZ1240</strain>
    </source>
</reference>
<proteinExistence type="predicted"/>
<sequence>MEEDAQALQTLFDIAAATIRTNDASWLRPSNLSLLGTRVVLAANAAAENPQLLESCVVEIDSLDTAGPAQHRLTLLSRRPADAQSALQGPVTHLQPLWDQQMEVMVYAIDGSLGIVQLGGTSELGPPLHLGGDVTGLSTHPQTGRVISGGSDGQAHVLAFGDHQMGATPDIVCSKNVGKTVTSVRWQPGGDHIASCTTIAGHFQWQRGVRCGAAPPRSAAVLDLRSDSVAAKVKLELTLNLTPGGPSSTILHSHDYLHGDINGGGAADTVVLGYEGGRMQLLDLRKMAARATVWDPDMLEAKHVTCLPANFNSGAGGGGGGGGAAAARPHWTCQGPQGASLWSLAAQGGGGAPQHCRALAAGAALDGGVALLPRGGGGVGAQLLGVSPAGRLVALRI</sequence>
<dbReference type="Proteomes" id="UP000664859">
    <property type="component" value="Unassembled WGS sequence"/>
</dbReference>
<accession>A0A836CK77</accession>
<dbReference type="EMBL" id="JAFCMP010000068">
    <property type="protein sequence ID" value="KAG5188469.1"/>
    <property type="molecule type" value="Genomic_DNA"/>
</dbReference>
<dbReference type="Gene3D" id="2.130.10.10">
    <property type="entry name" value="YVTN repeat-like/Quinoprotein amine dehydrogenase"/>
    <property type="match status" value="1"/>
</dbReference>
<dbReference type="AlphaFoldDB" id="A0A836CK77"/>
<name>A0A836CK77_9STRA</name>
<protein>
    <submittedName>
        <fullName evidence="1">Uncharacterized protein</fullName>
    </submittedName>
</protein>
<dbReference type="InterPro" id="IPR015943">
    <property type="entry name" value="WD40/YVTN_repeat-like_dom_sf"/>
</dbReference>
<organism evidence="1 2">
    <name type="scientific">Tribonema minus</name>
    <dbReference type="NCBI Taxonomy" id="303371"/>
    <lineage>
        <taxon>Eukaryota</taxon>
        <taxon>Sar</taxon>
        <taxon>Stramenopiles</taxon>
        <taxon>Ochrophyta</taxon>
        <taxon>PX clade</taxon>
        <taxon>Xanthophyceae</taxon>
        <taxon>Tribonematales</taxon>
        <taxon>Tribonemataceae</taxon>
        <taxon>Tribonema</taxon>
    </lineage>
</organism>
<gene>
    <name evidence="1" type="ORF">JKP88DRAFT_275684</name>
</gene>
<keyword evidence="2" id="KW-1185">Reference proteome</keyword>